<name>A0AAD4XZQ0_9MAGN</name>
<comment type="caution">
    <text evidence="1">The sequence shown here is derived from an EMBL/GenBank/DDBJ whole genome shotgun (WGS) entry which is preliminary data.</text>
</comment>
<reference evidence="1" key="1">
    <citation type="submission" date="2022-04" db="EMBL/GenBank/DDBJ databases">
        <title>A functionally conserved STORR gene fusion in Papaver species that diverged 16.8 million years ago.</title>
        <authorList>
            <person name="Catania T."/>
        </authorList>
    </citation>
    <scope>NUCLEOTIDE SEQUENCE</scope>
    <source>
        <strain evidence="1">S-188037</strain>
    </source>
</reference>
<dbReference type="AlphaFoldDB" id="A0AAD4XZQ0"/>
<protein>
    <submittedName>
        <fullName evidence="1">Uncharacterized protein</fullName>
    </submittedName>
</protein>
<dbReference type="EMBL" id="JAJJMB010000835">
    <property type="protein sequence ID" value="KAI3960941.1"/>
    <property type="molecule type" value="Genomic_DNA"/>
</dbReference>
<accession>A0AAD4XZQ0</accession>
<dbReference type="Proteomes" id="UP001202328">
    <property type="component" value="Unassembled WGS sequence"/>
</dbReference>
<evidence type="ECO:0000313" key="1">
    <source>
        <dbReference type="EMBL" id="KAI3960941.1"/>
    </source>
</evidence>
<organism evidence="1 2">
    <name type="scientific">Papaver atlanticum</name>
    <dbReference type="NCBI Taxonomy" id="357466"/>
    <lineage>
        <taxon>Eukaryota</taxon>
        <taxon>Viridiplantae</taxon>
        <taxon>Streptophyta</taxon>
        <taxon>Embryophyta</taxon>
        <taxon>Tracheophyta</taxon>
        <taxon>Spermatophyta</taxon>
        <taxon>Magnoliopsida</taxon>
        <taxon>Ranunculales</taxon>
        <taxon>Papaveraceae</taxon>
        <taxon>Papaveroideae</taxon>
        <taxon>Papaver</taxon>
    </lineage>
</organism>
<keyword evidence="2" id="KW-1185">Reference proteome</keyword>
<sequence>MNCQFLFRQPPAQSERHPKLVSRQLRGLRLYTLSLAGSPGSKAMKQVTQQIFTFSLKAIGESALRNCLKKQLVFAFGR</sequence>
<evidence type="ECO:0000313" key="2">
    <source>
        <dbReference type="Proteomes" id="UP001202328"/>
    </source>
</evidence>
<proteinExistence type="predicted"/>
<gene>
    <name evidence="1" type="ORF">MKW98_019142</name>
</gene>